<sequence length="92" mass="10694">MEANLRKGEARFLNQILSDFLAMLITWCWKVTYSRSLICEQFNLSLRVGHLNLPSPLLYACAVMMFMIAIFPNLCRCHHYIATASIFNFVFI</sequence>
<evidence type="ECO:0000256" key="1">
    <source>
        <dbReference type="SAM" id="Phobius"/>
    </source>
</evidence>
<organism evidence="2 3">
    <name type="scientific">Kingdonia uniflora</name>
    <dbReference type="NCBI Taxonomy" id="39325"/>
    <lineage>
        <taxon>Eukaryota</taxon>
        <taxon>Viridiplantae</taxon>
        <taxon>Streptophyta</taxon>
        <taxon>Embryophyta</taxon>
        <taxon>Tracheophyta</taxon>
        <taxon>Spermatophyta</taxon>
        <taxon>Magnoliopsida</taxon>
        <taxon>Ranunculales</taxon>
        <taxon>Circaeasteraceae</taxon>
        <taxon>Kingdonia</taxon>
    </lineage>
</organism>
<keyword evidence="1" id="KW-0472">Membrane</keyword>
<dbReference type="EMBL" id="JACGCM010000855">
    <property type="protein sequence ID" value="KAF6165311.1"/>
    <property type="molecule type" value="Genomic_DNA"/>
</dbReference>
<keyword evidence="1" id="KW-0812">Transmembrane</keyword>
<feature type="transmembrane region" description="Helical" evidence="1">
    <location>
        <begin position="53"/>
        <end position="71"/>
    </location>
</feature>
<keyword evidence="1" id="KW-1133">Transmembrane helix</keyword>
<accession>A0A7J7NDJ7</accession>
<evidence type="ECO:0000313" key="3">
    <source>
        <dbReference type="Proteomes" id="UP000541444"/>
    </source>
</evidence>
<comment type="caution">
    <text evidence="2">The sequence shown here is derived from an EMBL/GenBank/DDBJ whole genome shotgun (WGS) entry which is preliminary data.</text>
</comment>
<dbReference type="Proteomes" id="UP000541444">
    <property type="component" value="Unassembled WGS sequence"/>
</dbReference>
<reference evidence="2 3" key="1">
    <citation type="journal article" date="2020" name="IScience">
        <title>Genome Sequencing of the Endangered Kingdonia uniflora (Circaeasteraceae, Ranunculales) Reveals Potential Mechanisms of Evolutionary Specialization.</title>
        <authorList>
            <person name="Sun Y."/>
            <person name="Deng T."/>
            <person name="Zhang A."/>
            <person name="Moore M.J."/>
            <person name="Landis J.B."/>
            <person name="Lin N."/>
            <person name="Zhang H."/>
            <person name="Zhang X."/>
            <person name="Huang J."/>
            <person name="Zhang X."/>
            <person name="Sun H."/>
            <person name="Wang H."/>
        </authorList>
    </citation>
    <scope>NUCLEOTIDE SEQUENCE [LARGE SCALE GENOMIC DNA]</scope>
    <source>
        <strain evidence="2">TB1705</strain>
        <tissue evidence="2">Leaf</tissue>
    </source>
</reference>
<dbReference type="AlphaFoldDB" id="A0A7J7NDJ7"/>
<protein>
    <submittedName>
        <fullName evidence="2">Uncharacterized protein</fullName>
    </submittedName>
</protein>
<evidence type="ECO:0000313" key="2">
    <source>
        <dbReference type="EMBL" id="KAF6165311.1"/>
    </source>
</evidence>
<name>A0A7J7NDJ7_9MAGN</name>
<keyword evidence="3" id="KW-1185">Reference proteome</keyword>
<gene>
    <name evidence="2" type="ORF">GIB67_042727</name>
</gene>
<feature type="transmembrane region" description="Helical" evidence="1">
    <location>
        <begin position="12"/>
        <end position="33"/>
    </location>
</feature>
<proteinExistence type="predicted"/>